<feature type="transmembrane region" description="Helical" evidence="10">
    <location>
        <begin position="406"/>
        <end position="429"/>
    </location>
</feature>
<dbReference type="RefSeq" id="WP_187963665.1">
    <property type="nucleotide sequence ID" value="NZ_JACVDC010000001.1"/>
</dbReference>
<evidence type="ECO:0000256" key="9">
    <source>
        <dbReference type="ARBA" id="ARBA00031636"/>
    </source>
</evidence>
<keyword evidence="8 10" id="KW-0472">Membrane</keyword>
<keyword evidence="12" id="KW-1185">Reference proteome</keyword>
<feature type="transmembrane region" description="Helical" evidence="10">
    <location>
        <begin position="73"/>
        <end position="93"/>
    </location>
</feature>
<reference evidence="11 12" key="1">
    <citation type="submission" date="2020-09" db="EMBL/GenBank/DDBJ databases">
        <title>Sinomicrobium weinanense sp. nov., a halophilic bacteria isolated from saline-alkali soil.</title>
        <authorList>
            <person name="Wu P."/>
            <person name="Ren H."/>
            <person name="Mei Y."/>
            <person name="Liang Y."/>
            <person name="Chen Z."/>
        </authorList>
    </citation>
    <scope>NUCLEOTIDE SEQUENCE [LARGE SCALE GENOMIC DNA]</scope>
    <source>
        <strain evidence="11 12">FJxs</strain>
    </source>
</reference>
<keyword evidence="2" id="KW-0813">Transport</keyword>
<gene>
    <name evidence="11" type="ORF">IBL28_00935</name>
</gene>
<organism evidence="11 12">
    <name type="scientific">Sinomicrobium weinanense</name>
    <dbReference type="NCBI Taxonomy" id="2842200"/>
    <lineage>
        <taxon>Bacteria</taxon>
        <taxon>Pseudomonadati</taxon>
        <taxon>Bacteroidota</taxon>
        <taxon>Flavobacteriia</taxon>
        <taxon>Flavobacteriales</taxon>
        <taxon>Flavobacteriaceae</taxon>
        <taxon>Sinomicrobium</taxon>
    </lineage>
</organism>
<evidence type="ECO:0000256" key="10">
    <source>
        <dbReference type="SAM" id="Phobius"/>
    </source>
</evidence>
<dbReference type="PANTHER" id="PTHR43298">
    <property type="entry name" value="MULTIDRUG RESISTANCE PROTEIN NORM-RELATED"/>
    <property type="match status" value="1"/>
</dbReference>
<keyword evidence="5 10" id="KW-0812">Transmembrane</keyword>
<evidence type="ECO:0000256" key="5">
    <source>
        <dbReference type="ARBA" id="ARBA00022692"/>
    </source>
</evidence>
<evidence type="ECO:0000256" key="6">
    <source>
        <dbReference type="ARBA" id="ARBA00022989"/>
    </source>
</evidence>
<feature type="transmembrane region" description="Helical" evidence="10">
    <location>
        <begin position="375"/>
        <end position="394"/>
    </location>
</feature>
<keyword evidence="4" id="KW-1003">Cell membrane</keyword>
<proteinExistence type="predicted"/>
<dbReference type="InterPro" id="IPR002528">
    <property type="entry name" value="MATE_fam"/>
</dbReference>
<comment type="subcellular location">
    <subcellularLocation>
        <location evidence="1">Cell membrane</location>
        <topology evidence="1">Multi-pass membrane protein</topology>
    </subcellularLocation>
</comment>
<evidence type="ECO:0000256" key="4">
    <source>
        <dbReference type="ARBA" id="ARBA00022475"/>
    </source>
</evidence>
<feature type="transmembrane region" description="Helical" evidence="10">
    <location>
        <begin position="301"/>
        <end position="322"/>
    </location>
</feature>
<dbReference type="InterPro" id="IPR048279">
    <property type="entry name" value="MdtK-like"/>
</dbReference>
<evidence type="ECO:0000313" key="11">
    <source>
        <dbReference type="EMBL" id="MBC9794515.1"/>
    </source>
</evidence>
<dbReference type="GO" id="GO:0042910">
    <property type="term" value="F:xenobiotic transmembrane transporter activity"/>
    <property type="evidence" value="ECO:0007669"/>
    <property type="project" value="InterPro"/>
</dbReference>
<evidence type="ECO:0000256" key="3">
    <source>
        <dbReference type="ARBA" id="ARBA00022449"/>
    </source>
</evidence>
<dbReference type="GO" id="GO:0006811">
    <property type="term" value="P:monoatomic ion transport"/>
    <property type="evidence" value="ECO:0007669"/>
    <property type="project" value="UniProtKB-KW"/>
</dbReference>
<dbReference type="NCBIfam" id="TIGR00797">
    <property type="entry name" value="matE"/>
    <property type="match status" value="1"/>
</dbReference>
<dbReference type="PIRSF" id="PIRSF006603">
    <property type="entry name" value="DinF"/>
    <property type="match status" value="1"/>
</dbReference>
<dbReference type="InterPro" id="IPR050222">
    <property type="entry name" value="MATE_MdtK"/>
</dbReference>
<feature type="transmembrane region" description="Helical" evidence="10">
    <location>
        <begin position="105"/>
        <end position="130"/>
    </location>
</feature>
<keyword evidence="3" id="KW-0050">Antiport</keyword>
<dbReference type="EMBL" id="JACVDC010000001">
    <property type="protein sequence ID" value="MBC9794515.1"/>
    <property type="molecule type" value="Genomic_DNA"/>
</dbReference>
<dbReference type="AlphaFoldDB" id="A0A926Q2B7"/>
<evidence type="ECO:0000313" key="12">
    <source>
        <dbReference type="Proteomes" id="UP000653730"/>
    </source>
</evidence>
<evidence type="ECO:0000256" key="7">
    <source>
        <dbReference type="ARBA" id="ARBA00023065"/>
    </source>
</evidence>
<feature type="transmembrane region" description="Helical" evidence="10">
    <location>
        <begin position="150"/>
        <end position="172"/>
    </location>
</feature>
<name>A0A926Q2B7_9FLAO</name>
<dbReference type="CDD" id="cd13139">
    <property type="entry name" value="MATE_like_14"/>
    <property type="match status" value="1"/>
</dbReference>
<keyword evidence="7" id="KW-0406">Ion transport</keyword>
<comment type="caution">
    <text evidence="11">The sequence shown here is derived from an EMBL/GenBank/DDBJ whole genome shotgun (WGS) entry which is preliminary data.</text>
</comment>
<feature type="transmembrane region" description="Helical" evidence="10">
    <location>
        <begin position="214"/>
        <end position="233"/>
    </location>
</feature>
<evidence type="ECO:0000256" key="1">
    <source>
        <dbReference type="ARBA" id="ARBA00004651"/>
    </source>
</evidence>
<accession>A0A926Q2B7</accession>
<feature type="transmembrane region" description="Helical" evidence="10">
    <location>
        <begin position="43"/>
        <end position="61"/>
    </location>
</feature>
<dbReference type="Pfam" id="PF01554">
    <property type="entry name" value="MatE"/>
    <property type="match status" value="2"/>
</dbReference>
<protein>
    <recommendedName>
        <fullName evidence="9">Multidrug-efflux transporter</fullName>
    </recommendedName>
</protein>
<feature type="transmembrane region" description="Helical" evidence="10">
    <location>
        <begin position="334"/>
        <end position="355"/>
    </location>
</feature>
<evidence type="ECO:0000256" key="8">
    <source>
        <dbReference type="ARBA" id="ARBA00023136"/>
    </source>
</evidence>
<feature type="transmembrane region" description="Helical" evidence="10">
    <location>
        <begin position="184"/>
        <end position="202"/>
    </location>
</feature>
<dbReference type="Proteomes" id="UP000653730">
    <property type="component" value="Unassembled WGS sequence"/>
</dbReference>
<sequence>MPAKIQSLFGLFKTAVRGTEKDFTSGNVARATFLLSFPSMMELALESLFVMVDLLFISSLGESAVTISGITNSVIILFHSVAVGLGIAATAIISRRVGEKKGREATSAAVQAIYSGVVVALLFSGTGMVFHKNILKFAGASENMVLEGSSYTTIMFGSVLFMVLRVLMNAIFRGAGQAAMAMRSLLLCNAINAVLCAVLIFGPDPFPALGLPGAAWATGFANLAAVLYQYIYLRRDQSVLSFDKQQWKPVIAVMKKLWRLGAAGTAQYLVPASSRFLMIAVVSLLGESALAGYVIANRIILFTALPAWGIANAAGVLTGQNLGAGQPERAARSVWITGIFNMAFLSAIALALLLFTDSVASLFTDDPSVAKNTVLYLRYMAIAYLFFGYTMVISRSLNAAGQINTVTLLYILTFYIVQLPAAYILAILLNGGPKGIFIAIVSSEVILALCCIAVFRTEKWKSIKL</sequence>
<dbReference type="GO" id="GO:0005886">
    <property type="term" value="C:plasma membrane"/>
    <property type="evidence" value="ECO:0007669"/>
    <property type="project" value="UniProtKB-SubCell"/>
</dbReference>
<evidence type="ECO:0000256" key="2">
    <source>
        <dbReference type="ARBA" id="ARBA00022448"/>
    </source>
</evidence>
<feature type="transmembrane region" description="Helical" evidence="10">
    <location>
        <begin position="435"/>
        <end position="455"/>
    </location>
</feature>
<keyword evidence="6 10" id="KW-1133">Transmembrane helix</keyword>
<dbReference type="PANTHER" id="PTHR43298:SF2">
    <property type="entry name" value="FMN_FAD EXPORTER YEEO-RELATED"/>
    <property type="match status" value="1"/>
</dbReference>
<dbReference type="GO" id="GO:0015297">
    <property type="term" value="F:antiporter activity"/>
    <property type="evidence" value="ECO:0007669"/>
    <property type="project" value="UniProtKB-KW"/>
</dbReference>